<dbReference type="SMART" id="SM00244">
    <property type="entry name" value="PHB"/>
    <property type="match status" value="1"/>
</dbReference>
<dbReference type="InterPro" id="IPR036013">
    <property type="entry name" value="Band_7/SPFH_dom_sf"/>
</dbReference>
<organism evidence="8 9">
    <name type="scientific">Sphingomonas parapaucimobilis NBRC 15100</name>
    <dbReference type="NCBI Taxonomy" id="1219049"/>
    <lineage>
        <taxon>Bacteria</taxon>
        <taxon>Pseudomonadati</taxon>
        <taxon>Pseudomonadota</taxon>
        <taxon>Alphaproteobacteria</taxon>
        <taxon>Sphingomonadales</taxon>
        <taxon>Sphingomonadaceae</taxon>
        <taxon>Sphingomonas</taxon>
    </lineage>
</organism>
<keyword evidence="3" id="KW-0812">Transmembrane</keyword>
<dbReference type="CDD" id="cd03405">
    <property type="entry name" value="SPFH_HflC"/>
    <property type="match status" value="1"/>
</dbReference>
<sequence length="288" mass="31967">MNGLTARNPIVLGIALLIAVIIAASTFSIVPETKQAVIYRFEQPRRVVNGFRPGEELGDSGAGLIARIPFVDRIVWVDKRVLDLDLEKTQVLSTDQLRMNVDAFARFRVIDPRRMLATAGSVDGVINQLRPIFGSALRNELGKRRSSELLSPERGQVMDAIQVRLDRIARQYGVQIVDVRIKEAELPPGTPLQSALARMQTARQQEAITIAAQGQKQAQIVRADADAQAAQIYAQAFGKDPNFYDFYRAMQSYRHTFGADGSNQERGATQIILSPENSYLKEFTAPGR</sequence>
<evidence type="ECO:0000256" key="2">
    <source>
        <dbReference type="ARBA" id="ARBA00007862"/>
    </source>
</evidence>
<evidence type="ECO:0000313" key="8">
    <source>
        <dbReference type="EMBL" id="GAM02043.1"/>
    </source>
</evidence>
<dbReference type="AlphaFoldDB" id="A0A0A1W9K6"/>
<gene>
    <name evidence="8" type="primary">hflC</name>
    <name evidence="8" type="ORF">SP5_072_00250</name>
</gene>
<comment type="caution">
    <text evidence="8">The sequence shown here is derived from an EMBL/GenBank/DDBJ whole genome shotgun (WGS) entry which is preliminary data.</text>
</comment>
<dbReference type="InterPro" id="IPR010200">
    <property type="entry name" value="HflC"/>
</dbReference>
<dbReference type="eggNOG" id="COG0330">
    <property type="taxonomic scope" value="Bacteria"/>
</dbReference>
<keyword evidence="4" id="KW-1133">Transmembrane helix</keyword>
<dbReference type="Pfam" id="PF01145">
    <property type="entry name" value="Band_7"/>
    <property type="match status" value="1"/>
</dbReference>
<reference evidence="8 9" key="1">
    <citation type="submission" date="2014-11" db="EMBL/GenBank/DDBJ databases">
        <title>Whole genome shotgun sequence of Sphingomonas parapaucimobilis NBRC 15100.</title>
        <authorList>
            <person name="Katano-Makiyama Y."/>
            <person name="Hosoyama A."/>
            <person name="Hashimoto M."/>
            <person name="Hosoyama Y."/>
            <person name="Noguchi M."/>
            <person name="Numata M."/>
            <person name="Tsuchikane K."/>
            <person name="Hirakata S."/>
            <person name="Uohara A."/>
            <person name="Shimodaira J."/>
            <person name="Ohji S."/>
            <person name="Ichikawa N."/>
            <person name="Kimura A."/>
            <person name="Yamazoe A."/>
            <person name="Fujita N."/>
        </authorList>
    </citation>
    <scope>NUCLEOTIDE SEQUENCE [LARGE SCALE GENOMIC DNA]</scope>
    <source>
        <strain evidence="8 9">NBRC 15100</strain>
    </source>
</reference>
<evidence type="ECO:0000256" key="5">
    <source>
        <dbReference type="ARBA" id="ARBA00023136"/>
    </source>
</evidence>
<comment type="subcellular location">
    <subcellularLocation>
        <location evidence="1">Membrane</location>
        <topology evidence="1">Single-pass membrane protein</topology>
    </subcellularLocation>
</comment>
<dbReference type="Gene3D" id="3.30.479.30">
    <property type="entry name" value="Band 7 domain"/>
    <property type="match status" value="1"/>
</dbReference>
<feature type="domain" description="Band 7" evidence="7">
    <location>
        <begin position="25"/>
        <end position="200"/>
    </location>
</feature>
<comment type="similarity">
    <text evidence="2 6">Belongs to the band 7/mec-2 family. HflC subfamily.</text>
</comment>
<proteinExistence type="inferred from homology"/>
<dbReference type="PIRSF" id="PIRSF005651">
    <property type="entry name" value="HflC"/>
    <property type="match status" value="1"/>
</dbReference>
<dbReference type="EMBL" id="BBPI01000072">
    <property type="protein sequence ID" value="GAM02043.1"/>
    <property type="molecule type" value="Genomic_DNA"/>
</dbReference>
<dbReference type="PANTHER" id="PTHR42911">
    <property type="entry name" value="MODULATOR OF FTSH PROTEASE HFLC"/>
    <property type="match status" value="1"/>
</dbReference>
<dbReference type="GO" id="GO:0016020">
    <property type="term" value="C:membrane"/>
    <property type="evidence" value="ECO:0007669"/>
    <property type="project" value="UniProtKB-SubCell"/>
</dbReference>
<keyword evidence="5" id="KW-0472">Membrane</keyword>
<dbReference type="RefSeq" id="WP_174435548.1">
    <property type="nucleotide sequence ID" value="NZ_BBPI01000072.1"/>
</dbReference>
<evidence type="ECO:0000259" key="7">
    <source>
        <dbReference type="SMART" id="SM00244"/>
    </source>
</evidence>
<evidence type="ECO:0000256" key="1">
    <source>
        <dbReference type="ARBA" id="ARBA00004167"/>
    </source>
</evidence>
<dbReference type="InterPro" id="IPR001107">
    <property type="entry name" value="Band_7"/>
</dbReference>
<dbReference type="Proteomes" id="UP000032305">
    <property type="component" value="Unassembled WGS sequence"/>
</dbReference>
<evidence type="ECO:0000256" key="3">
    <source>
        <dbReference type="ARBA" id="ARBA00022692"/>
    </source>
</evidence>
<evidence type="ECO:0000256" key="4">
    <source>
        <dbReference type="ARBA" id="ARBA00022989"/>
    </source>
</evidence>
<comment type="function">
    <text evidence="6">HflC and HflK could regulate a protease.</text>
</comment>
<name>A0A0A1W9K6_9SPHN</name>
<keyword evidence="9" id="KW-1185">Reference proteome</keyword>
<accession>A0A0A1W9K6</accession>
<dbReference type="PANTHER" id="PTHR42911:SF1">
    <property type="entry name" value="MODULATOR OF FTSH PROTEASE HFLC"/>
    <property type="match status" value="1"/>
</dbReference>
<evidence type="ECO:0000256" key="6">
    <source>
        <dbReference type="PIRNR" id="PIRNR005651"/>
    </source>
</evidence>
<protein>
    <recommendedName>
        <fullName evidence="6">Protein HflC</fullName>
    </recommendedName>
</protein>
<evidence type="ECO:0000313" key="9">
    <source>
        <dbReference type="Proteomes" id="UP000032305"/>
    </source>
</evidence>
<dbReference type="SUPFAM" id="SSF117892">
    <property type="entry name" value="Band 7/SPFH domain"/>
    <property type="match status" value="1"/>
</dbReference>